<evidence type="ECO:0000313" key="2">
    <source>
        <dbReference type="EMBL" id="GJG58113.1"/>
    </source>
</evidence>
<gene>
    <name evidence="2" type="ORF">PRLR5076_09640</name>
</gene>
<organism evidence="2 3">
    <name type="scientific">Prevotella lacticifex</name>
    <dbReference type="NCBI Taxonomy" id="2854755"/>
    <lineage>
        <taxon>Bacteria</taxon>
        <taxon>Pseudomonadati</taxon>
        <taxon>Bacteroidota</taxon>
        <taxon>Bacteroidia</taxon>
        <taxon>Bacteroidales</taxon>
        <taxon>Prevotellaceae</taxon>
        <taxon>Prevotella</taxon>
    </lineage>
</organism>
<dbReference type="AlphaFoldDB" id="A0A9R1CXL7"/>
<protein>
    <submittedName>
        <fullName evidence="2">Uncharacterized protein</fullName>
    </submittedName>
</protein>
<evidence type="ECO:0000313" key="3">
    <source>
        <dbReference type="Proteomes" id="UP000825483"/>
    </source>
</evidence>
<feature type="region of interest" description="Disordered" evidence="1">
    <location>
        <begin position="14"/>
        <end position="46"/>
    </location>
</feature>
<comment type="caution">
    <text evidence="2">The sequence shown here is derived from an EMBL/GenBank/DDBJ whole genome shotgun (WGS) entry which is preliminary data.</text>
</comment>
<keyword evidence="3" id="KW-1185">Reference proteome</keyword>
<sequence>MGWMMMVNGVDEVDDDGNGVNGVDGVDGVDDDGNGANGADDIYNNV</sequence>
<evidence type="ECO:0000256" key="1">
    <source>
        <dbReference type="SAM" id="MobiDB-lite"/>
    </source>
</evidence>
<feature type="compositionally biased region" description="Low complexity" evidence="1">
    <location>
        <begin position="37"/>
        <end position="46"/>
    </location>
</feature>
<reference evidence="2" key="1">
    <citation type="journal article" date="2022" name="Int. J. Syst. Evol. Microbiol.">
        <title>Prevotella lacticifex sp. nov., isolated from the rumen of cows.</title>
        <authorList>
            <person name="Shinkai T."/>
            <person name="Ikeyama N."/>
            <person name="Kumagai M."/>
            <person name="Ohmori H."/>
            <person name="Sakamoto M."/>
            <person name="Ohkuma M."/>
            <person name="Mitsumori M."/>
        </authorList>
    </citation>
    <scope>NUCLEOTIDE SEQUENCE</scope>
    <source>
        <strain evidence="2">R5076</strain>
    </source>
</reference>
<dbReference type="Proteomes" id="UP000825483">
    <property type="component" value="Unassembled WGS sequence"/>
</dbReference>
<dbReference type="EMBL" id="BPUB01000001">
    <property type="protein sequence ID" value="GJG58113.1"/>
    <property type="molecule type" value="Genomic_DNA"/>
</dbReference>
<accession>A0A9R1CXL7</accession>
<proteinExistence type="predicted"/>
<name>A0A9R1CXL7_9BACT</name>